<evidence type="ECO:0000256" key="2">
    <source>
        <dbReference type="ARBA" id="ARBA00023008"/>
    </source>
</evidence>
<gene>
    <name evidence="5" type="ORF">SAMN02744035_02736</name>
</gene>
<sequence>MESGAIQPMKFSTLQKMLWGLTAIAVVGFIFLQVSIREEQRADAPAFQADFELTDHRGRVQTDEDFAGRWMLVFFGFANCPDVCPTTLAEVAAVMDALGSDATRVQPLFISIDPERDTPEQLAEFVPAFDANIIGLTGTADQIKRTSETFRVYFEKIEEATSPDGYTMGHSSQLFLFDPQGGYVGSWTYGTPAEEILADLKARMSI</sequence>
<evidence type="ECO:0000259" key="4">
    <source>
        <dbReference type="PROSITE" id="PS51352"/>
    </source>
</evidence>
<evidence type="ECO:0000313" key="6">
    <source>
        <dbReference type="Proteomes" id="UP000184408"/>
    </source>
</evidence>
<dbReference type="Pfam" id="PF02630">
    <property type="entry name" value="SCO1-SenC"/>
    <property type="match status" value="1"/>
</dbReference>
<dbReference type="SUPFAM" id="SSF52833">
    <property type="entry name" value="Thioredoxin-like"/>
    <property type="match status" value="1"/>
</dbReference>
<dbReference type="Gene3D" id="3.40.30.10">
    <property type="entry name" value="Glutaredoxin"/>
    <property type="match status" value="1"/>
</dbReference>
<dbReference type="PANTHER" id="PTHR12151">
    <property type="entry name" value="ELECTRON TRANSPORT PROTIN SCO1/SENC FAMILY MEMBER"/>
    <property type="match status" value="1"/>
</dbReference>
<feature type="transmembrane region" description="Helical" evidence="3">
    <location>
        <begin position="17"/>
        <end position="36"/>
    </location>
</feature>
<reference evidence="5 6" key="1">
    <citation type="submission" date="2016-11" db="EMBL/GenBank/DDBJ databases">
        <authorList>
            <person name="Varghese N."/>
            <person name="Submissions S."/>
        </authorList>
    </citation>
    <scope>NUCLEOTIDE SEQUENCE [LARGE SCALE GENOMIC DNA]</scope>
    <source>
        <strain evidence="5 6">DSM 16310</strain>
    </source>
</reference>
<dbReference type="Proteomes" id="UP000184408">
    <property type="component" value="Unassembled WGS sequence"/>
</dbReference>
<keyword evidence="6" id="KW-1185">Reference proteome</keyword>
<dbReference type="PANTHER" id="PTHR12151:SF25">
    <property type="entry name" value="LINALOOL DEHYDRATASE_ISOMERASE DOMAIN-CONTAINING PROTEIN"/>
    <property type="match status" value="1"/>
</dbReference>
<name>A0ABY1IGG8_9RHOB</name>
<dbReference type="CDD" id="cd02968">
    <property type="entry name" value="SCO"/>
    <property type="match status" value="1"/>
</dbReference>
<dbReference type="InterPro" id="IPR013766">
    <property type="entry name" value="Thioredoxin_domain"/>
</dbReference>
<protein>
    <submittedName>
        <fullName evidence="5">Protein SCO1/2</fullName>
    </submittedName>
</protein>
<dbReference type="InterPro" id="IPR003782">
    <property type="entry name" value="SCO1/SenC"/>
</dbReference>
<organism evidence="5 6">
    <name type="scientific">Thalassobacter stenotrophicus DSM 16310</name>
    <dbReference type="NCBI Taxonomy" id="1123361"/>
    <lineage>
        <taxon>Bacteria</taxon>
        <taxon>Pseudomonadati</taxon>
        <taxon>Pseudomonadota</taxon>
        <taxon>Alphaproteobacteria</taxon>
        <taxon>Rhodobacterales</taxon>
        <taxon>Roseobacteraceae</taxon>
        <taxon>Thalassobacter</taxon>
    </lineage>
</organism>
<keyword evidence="3" id="KW-0472">Membrane</keyword>
<evidence type="ECO:0000256" key="1">
    <source>
        <dbReference type="ARBA" id="ARBA00010996"/>
    </source>
</evidence>
<proteinExistence type="inferred from homology"/>
<dbReference type="EMBL" id="FQYZ01000009">
    <property type="protein sequence ID" value="SHJ13928.1"/>
    <property type="molecule type" value="Genomic_DNA"/>
</dbReference>
<evidence type="ECO:0000256" key="3">
    <source>
        <dbReference type="SAM" id="Phobius"/>
    </source>
</evidence>
<comment type="caution">
    <text evidence="5">The sequence shown here is derived from an EMBL/GenBank/DDBJ whole genome shotgun (WGS) entry which is preliminary data.</text>
</comment>
<feature type="domain" description="Thioredoxin" evidence="4">
    <location>
        <begin position="42"/>
        <end position="205"/>
    </location>
</feature>
<dbReference type="InterPro" id="IPR036249">
    <property type="entry name" value="Thioredoxin-like_sf"/>
</dbReference>
<accession>A0ABY1IGG8</accession>
<keyword evidence="3" id="KW-0812">Transmembrane</keyword>
<evidence type="ECO:0000313" key="5">
    <source>
        <dbReference type="EMBL" id="SHJ13928.1"/>
    </source>
</evidence>
<comment type="similarity">
    <text evidence="1">Belongs to the SCO1/2 family.</text>
</comment>
<keyword evidence="3" id="KW-1133">Transmembrane helix</keyword>
<keyword evidence="2" id="KW-0186">Copper</keyword>
<dbReference type="PROSITE" id="PS51352">
    <property type="entry name" value="THIOREDOXIN_2"/>
    <property type="match status" value="1"/>
</dbReference>